<gene>
    <name evidence="1" type="ORF">PLA107_034170</name>
</gene>
<dbReference type="Proteomes" id="UP000006426">
    <property type="component" value="Plasmid pmppla107"/>
</dbReference>
<dbReference type="AlphaFoldDB" id="A0AAD0VAJ6"/>
<organism evidence="1 2">
    <name type="scientific">Pseudomonas amygdali pv. lachrymans str. M301315</name>
    <dbReference type="NCBI Taxonomy" id="629260"/>
    <lineage>
        <taxon>Bacteria</taxon>
        <taxon>Pseudomonadati</taxon>
        <taxon>Pseudomonadota</taxon>
        <taxon>Gammaproteobacteria</taxon>
        <taxon>Pseudomonadales</taxon>
        <taxon>Pseudomonadaceae</taxon>
        <taxon>Pseudomonas</taxon>
        <taxon>Pseudomonas amygdali</taxon>
    </lineage>
</organism>
<evidence type="ECO:0000313" key="2">
    <source>
        <dbReference type="Proteomes" id="UP000006426"/>
    </source>
</evidence>
<protein>
    <submittedName>
        <fullName evidence="1">Uncharacterized protein</fullName>
    </submittedName>
</protein>
<evidence type="ECO:0000313" key="1">
    <source>
        <dbReference type="EMBL" id="AXH60234.1"/>
    </source>
</evidence>
<dbReference type="EMBL" id="CP031226">
    <property type="protein sequence ID" value="AXH60234.1"/>
    <property type="molecule type" value="Genomic_DNA"/>
</dbReference>
<name>A0AAD0VAJ6_PSEAV</name>
<keyword evidence="1" id="KW-0614">Plasmid</keyword>
<reference evidence="1 2" key="1">
    <citation type="journal article" date="2011" name="PLoS Pathog.">
        <title>Dynamic evolution of pathogenicity revealed by sequencing and comparative genomics of 19 Pseudomonas syringae isolates.</title>
        <authorList>
            <person name="Baltrus D.A."/>
            <person name="Nishimura M.T."/>
            <person name="Romanchuk A."/>
            <person name="Chang J.H."/>
            <person name="Mukhtar M.S."/>
            <person name="Cherkis K."/>
            <person name="Roach J."/>
            <person name="Grant S.R."/>
            <person name="Jones C.D."/>
            <person name="Dangl J.L."/>
        </authorList>
    </citation>
    <scope>NUCLEOTIDE SEQUENCE [LARGE SCALE GENOMIC DNA]</scope>
    <source>
        <strain evidence="1 2">M301315</strain>
    </source>
</reference>
<geneLocation type="plasmid" evidence="2">
    <name>pmppla107</name>
</geneLocation>
<accession>A0AAD0VAJ6</accession>
<sequence>MKGLRVVGIRTTYVPAKGRGVGSQIISFRSYHATIEEIRRGDATAAEQLENLRPEELEQLEAWLSSRAEKRANASSQSALPNLERQLDLALVALSTEPGQKGLTPELATRLYGKVRELQQQMRKLGHPRPKVGK</sequence>
<proteinExistence type="predicted"/>